<dbReference type="Proteomes" id="UP001519273">
    <property type="component" value="Unassembled WGS sequence"/>
</dbReference>
<protein>
    <submittedName>
        <fullName evidence="1">Uncharacterized protein</fullName>
    </submittedName>
</protein>
<proteinExistence type="predicted"/>
<reference evidence="1 2" key="1">
    <citation type="submission" date="2021-03" db="EMBL/GenBank/DDBJ databases">
        <title>Genomic Encyclopedia of Type Strains, Phase IV (KMG-IV): sequencing the most valuable type-strain genomes for metagenomic binning, comparative biology and taxonomic classification.</title>
        <authorList>
            <person name="Goeker M."/>
        </authorList>
    </citation>
    <scope>NUCLEOTIDE SEQUENCE [LARGE SCALE GENOMIC DNA]</scope>
    <source>
        <strain evidence="1 2">DSM 23491</strain>
    </source>
</reference>
<organism evidence="1 2">
    <name type="scientific">Paenibacillus sediminis</name>
    <dbReference type="NCBI Taxonomy" id="664909"/>
    <lineage>
        <taxon>Bacteria</taxon>
        <taxon>Bacillati</taxon>
        <taxon>Bacillota</taxon>
        <taxon>Bacilli</taxon>
        <taxon>Bacillales</taxon>
        <taxon>Paenibacillaceae</taxon>
        <taxon>Paenibacillus</taxon>
    </lineage>
</organism>
<sequence>MKWVGHLFSKKQSSCCDVKIEEVKDKPASCCDSQKQK</sequence>
<evidence type="ECO:0000313" key="2">
    <source>
        <dbReference type="Proteomes" id="UP001519273"/>
    </source>
</evidence>
<accession>A0ABS4H679</accession>
<name>A0ABS4H679_9BACL</name>
<evidence type="ECO:0000313" key="1">
    <source>
        <dbReference type="EMBL" id="MBP1938038.1"/>
    </source>
</evidence>
<gene>
    <name evidence="1" type="ORF">J2Z20_002955</name>
</gene>
<keyword evidence="2" id="KW-1185">Reference proteome</keyword>
<comment type="caution">
    <text evidence="1">The sequence shown here is derived from an EMBL/GenBank/DDBJ whole genome shotgun (WGS) entry which is preliminary data.</text>
</comment>
<dbReference type="EMBL" id="JAGGKP010000009">
    <property type="protein sequence ID" value="MBP1938038.1"/>
    <property type="molecule type" value="Genomic_DNA"/>
</dbReference>